<evidence type="ECO:0000313" key="2">
    <source>
        <dbReference type="Proteomes" id="UP000238358"/>
    </source>
</evidence>
<accession>A0A1M6T5E8</accession>
<gene>
    <name evidence="1" type="ORF">C6Y28_05915</name>
</gene>
<dbReference type="Pfam" id="PF04221">
    <property type="entry name" value="RelB"/>
    <property type="match status" value="1"/>
</dbReference>
<dbReference type="Proteomes" id="UP000238358">
    <property type="component" value="Chromosome"/>
</dbReference>
<dbReference type="OrthoDB" id="1624628at2"/>
<sequence>MDEETREKARAIFERLGLTEEQAVELFYKRTIAAGKMPFAAGEPEAKKIKKKRMNERFAEWDAF</sequence>
<dbReference type="RefSeq" id="WP_014015658.1">
    <property type="nucleotide sequence ID" value="NZ_CALDUZ010000054.1"/>
</dbReference>
<proteinExistence type="predicted"/>
<dbReference type="Gene3D" id="1.10.1220.10">
    <property type="entry name" value="Met repressor-like"/>
    <property type="match status" value="1"/>
</dbReference>
<organism evidence="1 2">
    <name type="scientific">Megasphaera elsdenii</name>
    <dbReference type="NCBI Taxonomy" id="907"/>
    <lineage>
        <taxon>Bacteria</taxon>
        <taxon>Bacillati</taxon>
        <taxon>Bacillota</taxon>
        <taxon>Negativicutes</taxon>
        <taxon>Veillonellales</taxon>
        <taxon>Veillonellaceae</taxon>
        <taxon>Megasphaera</taxon>
    </lineage>
</organism>
<protein>
    <submittedName>
        <fullName evidence="1">Toxin-antitoxin system antitoxin subunit</fullName>
    </submittedName>
</protein>
<reference evidence="1 2" key="1">
    <citation type="journal article" date="2018" name="Genome Announc.">
        <title>Complete genomes of two Megasphaera elsdenii strains, NCIMB 702410 and ATCC 25940.</title>
        <authorList>
            <person name="Hatmaker E.A."/>
            <person name="O'Dell K."/>
            <person name="Riley L.A."/>
            <person name="Klingeman D.M."/>
            <person name="Guss A.M."/>
        </authorList>
    </citation>
    <scope>NUCLEOTIDE SEQUENCE [LARGE SCALE GENOMIC DNA]</scope>
    <source>
        <strain evidence="1 2">NCIMB702410</strain>
    </source>
</reference>
<name>A0A1M6T5E8_MEGEL</name>
<dbReference type="InterPro" id="IPR013321">
    <property type="entry name" value="Arc_rbn_hlx_hlx"/>
</dbReference>
<evidence type="ECO:0000313" key="1">
    <source>
        <dbReference type="EMBL" id="AVO27172.1"/>
    </source>
</evidence>
<dbReference type="InterPro" id="IPR007337">
    <property type="entry name" value="RelB/DinJ"/>
</dbReference>
<dbReference type="AlphaFoldDB" id="A0A1M6T5E8"/>
<dbReference type="GeneID" id="97491649"/>
<dbReference type="EMBL" id="CP027569">
    <property type="protein sequence ID" value="AVO27172.1"/>
    <property type="molecule type" value="Genomic_DNA"/>
</dbReference>
<dbReference type="GO" id="GO:0006355">
    <property type="term" value="P:regulation of DNA-templated transcription"/>
    <property type="evidence" value="ECO:0007669"/>
    <property type="project" value="InterPro"/>
</dbReference>